<feature type="domain" description="N-acetyltransferase" evidence="1">
    <location>
        <begin position="4"/>
        <end position="148"/>
    </location>
</feature>
<name>A0ABQ1KS35_9RHOB</name>
<dbReference type="InterPro" id="IPR038764">
    <property type="entry name" value="GNAT_N_AcTrfase_prd"/>
</dbReference>
<dbReference type="PANTHER" id="PTHR41700">
    <property type="entry name" value="GCN5-RELATED N-ACETYLTRANSFERASE"/>
    <property type="match status" value="1"/>
</dbReference>
<dbReference type="RefSeq" id="WP_188481927.1">
    <property type="nucleotide sequence ID" value="NZ_BMFC01000004.1"/>
</dbReference>
<dbReference type="Pfam" id="PF00583">
    <property type="entry name" value="Acetyltransf_1"/>
    <property type="match status" value="1"/>
</dbReference>
<evidence type="ECO:0000313" key="2">
    <source>
        <dbReference type="EMBL" id="GGC03577.1"/>
    </source>
</evidence>
<dbReference type="PROSITE" id="PS51186">
    <property type="entry name" value="GNAT"/>
    <property type="match status" value="1"/>
</dbReference>
<dbReference type="InterPro" id="IPR016181">
    <property type="entry name" value="Acyl_CoA_acyltransferase"/>
</dbReference>
<keyword evidence="3" id="KW-1185">Reference proteome</keyword>
<sequence length="227" mass="24725">MTGLVLRDLASLAEMKASEAFQRAVWGADDPPDNSDMLLAIQHEGGLVAGAFDGGRMVAFLFAFPTSESAAQHSHRLGVHPDWQGQGLGLRMKLYQKEWCLARGISRVRWTYDPARRANAVLNIHRLGATARTYYRDYYGVMEGINAGLPSDRLLAEWDLTRPADAEATPAGTVPIPADFAKLALDDPGAALAERLRIRTALEGAFADGLQIAGFDRSQNAYLLARA</sequence>
<dbReference type="CDD" id="cd04301">
    <property type="entry name" value="NAT_SF"/>
    <property type="match status" value="1"/>
</dbReference>
<reference evidence="3" key="1">
    <citation type="journal article" date="2019" name="Int. J. Syst. Evol. Microbiol.">
        <title>The Global Catalogue of Microorganisms (GCM) 10K type strain sequencing project: providing services to taxonomists for standard genome sequencing and annotation.</title>
        <authorList>
            <consortium name="The Broad Institute Genomics Platform"/>
            <consortium name="The Broad Institute Genome Sequencing Center for Infectious Disease"/>
            <person name="Wu L."/>
            <person name="Ma J."/>
        </authorList>
    </citation>
    <scope>NUCLEOTIDE SEQUENCE [LARGE SCALE GENOMIC DNA]</scope>
    <source>
        <strain evidence="3">CGMCC 1.12478</strain>
    </source>
</reference>
<evidence type="ECO:0000313" key="3">
    <source>
        <dbReference type="Proteomes" id="UP000645462"/>
    </source>
</evidence>
<accession>A0ABQ1KS35</accession>
<dbReference type="SUPFAM" id="SSF55729">
    <property type="entry name" value="Acyl-CoA N-acyltransferases (Nat)"/>
    <property type="match status" value="1"/>
</dbReference>
<protein>
    <submittedName>
        <fullName evidence="2">Chorismate synthase</fullName>
    </submittedName>
</protein>
<proteinExistence type="predicted"/>
<dbReference type="EMBL" id="BMFC01000004">
    <property type="protein sequence ID" value="GGC03577.1"/>
    <property type="molecule type" value="Genomic_DNA"/>
</dbReference>
<dbReference type="Gene3D" id="3.40.630.30">
    <property type="match status" value="1"/>
</dbReference>
<comment type="caution">
    <text evidence="2">The sequence shown here is derived from an EMBL/GenBank/DDBJ whole genome shotgun (WGS) entry which is preliminary data.</text>
</comment>
<organism evidence="2 3">
    <name type="scientific">Marivita lacus</name>
    <dbReference type="NCBI Taxonomy" id="1323742"/>
    <lineage>
        <taxon>Bacteria</taxon>
        <taxon>Pseudomonadati</taxon>
        <taxon>Pseudomonadota</taxon>
        <taxon>Alphaproteobacteria</taxon>
        <taxon>Rhodobacterales</taxon>
        <taxon>Roseobacteraceae</taxon>
        <taxon>Marivita</taxon>
    </lineage>
</organism>
<dbReference type="PANTHER" id="PTHR41700:SF1">
    <property type="entry name" value="N-ACETYLTRANSFERASE DOMAIN-CONTAINING PROTEIN"/>
    <property type="match status" value="1"/>
</dbReference>
<dbReference type="Proteomes" id="UP000645462">
    <property type="component" value="Unassembled WGS sequence"/>
</dbReference>
<gene>
    <name evidence="2" type="ORF">GCM10011363_20220</name>
</gene>
<dbReference type="InterPro" id="IPR000182">
    <property type="entry name" value="GNAT_dom"/>
</dbReference>
<evidence type="ECO:0000259" key="1">
    <source>
        <dbReference type="PROSITE" id="PS51186"/>
    </source>
</evidence>